<evidence type="ECO:0000313" key="2">
    <source>
        <dbReference type="EMBL" id="EUB55508.1"/>
    </source>
</evidence>
<dbReference type="Proteomes" id="UP000019149">
    <property type="component" value="Unassembled WGS sequence"/>
</dbReference>
<evidence type="ECO:0000256" key="1">
    <source>
        <dbReference type="SAM" id="MobiDB-lite"/>
    </source>
</evidence>
<dbReference type="AlphaFoldDB" id="W6U343"/>
<organism evidence="2 3">
    <name type="scientific">Echinococcus granulosus</name>
    <name type="common">Hydatid tapeworm</name>
    <dbReference type="NCBI Taxonomy" id="6210"/>
    <lineage>
        <taxon>Eukaryota</taxon>
        <taxon>Metazoa</taxon>
        <taxon>Spiralia</taxon>
        <taxon>Lophotrochozoa</taxon>
        <taxon>Platyhelminthes</taxon>
        <taxon>Cestoda</taxon>
        <taxon>Eucestoda</taxon>
        <taxon>Cyclophyllidea</taxon>
        <taxon>Taeniidae</taxon>
        <taxon>Echinococcus</taxon>
        <taxon>Echinococcus granulosus group</taxon>
    </lineage>
</organism>
<comment type="caution">
    <text evidence="2">The sequence shown here is derived from an EMBL/GenBank/DDBJ whole genome shotgun (WGS) entry which is preliminary data.</text>
</comment>
<dbReference type="EMBL" id="APAU02000157">
    <property type="protein sequence ID" value="EUB55508.1"/>
    <property type="molecule type" value="Genomic_DNA"/>
</dbReference>
<keyword evidence="3" id="KW-1185">Reference proteome</keyword>
<dbReference type="CTD" id="36345329"/>
<feature type="region of interest" description="Disordered" evidence="1">
    <location>
        <begin position="1"/>
        <end position="34"/>
    </location>
</feature>
<reference evidence="2 3" key="1">
    <citation type="journal article" date="2013" name="Nat. Genet.">
        <title>The genome of the hydatid tapeworm Echinococcus granulosus.</title>
        <authorList>
            <person name="Zheng H."/>
            <person name="Zhang W."/>
            <person name="Zhang L."/>
            <person name="Zhang Z."/>
            <person name="Li J."/>
            <person name="Lu G."/>
            <person name="Zhu Y."/>
            <person name="Wang Y."/>
            <person name="Huang Y."/>
            <person name="Liu J."/>
            <person name="Kang H."/>
            <person name="Chen J."/>
            <person name="Wang L."/>
            <person name="Chen A."/>
            <person name="Yu S."/>
            <person name="Gao Z."/>
            <person name="Jin L."/>
            <person name="Gu W."/>
            <person name="Wang Z."/>
            <person name="Zhao L."/>
            <person name="Shi B."/>
            <person name="Wen H."/>
            <person name="Lin R."/>
            <person name="Jones M.K."/>
            <person name="Brejova B."/>
            <person name="Vinar T."/>
            <person name="Zhao G."/>
            <person name="McManus D.P."/>
            <person name="Chen Z."/>
            <person name="Zhou Y."/>
            <person name="Wang S."/>
        </authorList>
    </citation>
    <scope>NUCLEOTIDE SEQUENCE [LARGE SCALE GENOMIC DNA]</scope>
</reference>
<accession>W6U343</accession>
<proteinExistence type="predicted"/>
<dbReference type="GeneID" id="36345329"/>
<dbReference type="RefSeq" id="XP_024346704.1">
    <property type="nucleotide sequence ID" value="XM_024498863.1"/>
</dbReference>
<evidence type="ECO:0000313" key="3">
    <source>
        <dbReference type="Proteomes" id="UP000019149"/>
    </source>
</evidence>
<protein>
    <submittedName>
        <fullName evidence="2">Uncharacterized protein</fullName>
    </submittedName>
</protein>
<dbReference type="KEGG" id="egl:EGR_09614"/>
<gene>
    <name evidence="2" type="ORF">EGR_09614</name>
</gene>
<name>W6U343_ECHGR</name>
<sequence>MELDSGEFTLSEGSQEAGIDFSSGKGAKSGGGRIPLLKHIAKKRTSNTTNFAKWETSKSGSLLKMYNSVAKI</sequence>